<dbReference type="AlphaFoldDB" id="A0A7X1PUU8"/>
<name>A0A7X1PUU8_9PSED</name>
<dbReference type="NCBIfam" id="TIGR02532">
    <property type="entry name" value="IV_pilin_GFxxxE"/>
    <property type="match status" value="1"/>
</dbReference>
<reference evidence="1 2" key="1">
    <citation type="submission" date="2019-10" db="EMBL/GenBank/DDBJ databases">
        <title>Pseudomonas dajingensis sp. nov., isolated from the profound head ulcers of farmed Murray cod (Maccullochella peelii peelii).</title>
        <authorList>
            <person name="Liu Y."/>
        </authorList>
    </citation>
    <scope>NUCLEOTIDE SEQUENCE [LARGE SCALE GENOMIC DNA]</scope>
    <source>
        <strain evidence="1 2">MC042</strain>
    </source>
</reference>
<dbReference type="EMBL" id="WHUV01000007">
    <property type="protein sequence ID" value="MQA57610.1"/>
    <property type="molecule type" value="Genomic_DNA"/>
</dbReference>
<comment type="caution">
    <text evidence="1">The sequence shown here is derived from an EMBL/GenBank/DDBJ whole genome shotgun (WGS) entry which is preliminary data.</text>
</comment>
<dbReference type="InterPro" id="IPR012902">
    <property type="entry name" value="N_methyl_site"/>
</dbReference>
<dbReference type="RefSeq" id="WP_343038360.1">
    <property type="nucleotide sequence ID" value="NZ_WHUV01000007.1"/>
</dbReference>
<protein>
    <submittedName>
        <fullName evidence="1">Prepilin-type N-terminal cleavage/methylation domain-containing protein</fullName>
    </submittedName>
</protein>
<gene>
    <name evidence="1" type="ORF">GDH07_30230</name>
</gene>
<proteinExistence type="predicted"/>
<evidence type="ECO:0000313" key="1">
    <source>
        <dbReference type="EMBL" id="MQA57610.1"/>
    </source>
</evidence>
<organism evidence="1 2">
    <name type="scientific">Pseudomonas piscis</name>
    <dbReference type="NCBI Taxonomy" id="2614538"/>
    <lineage>
        <taxon>Bacteria</taxon>
        <taxon>Pseudomonadati</taxon>
        <taxon>Pseudomonadota</taxon>
        <taxon>Gammaproteobacteria</taxon>
        <taxon>Pseudomonadales</taxon>
        <taxon>Pseudomonadaceae</taxon>
        <taxon>Pseudomonas</taxon>
    </lineage>
</organism>
<dbReference type="Proteomes" id="UP000486534">
    <property type="component" value="Unassembled WGS sequence"/>
</dbReference>
<accession>A0A7X1PUU8</accession>
<sequence length="236" mass="26029">MNRWSRGFGLVEVMMVLLLSLVLMLGASRVFMAAKQTYLSQGASAYQQEEARFVLSKMLREIRMAGFSGCLKRIRDASEGGSFSRLAATPIHWSDTEQRLSLVTVDAGEVDGAPTWSLVTDCRKEAVVYSGARKAGEGQQVFALRRVSYRFRNQQLLFGTGLEQQQMVLLDNVQSFDVGFGLARSATDNVLAGYSRQPGDPALILSVRLRLTLSDPSGAVRPQEFTLVAALRNRLS</sequence>
<evidence type="ECO:0000313" key="2">
    <source>
        <dbReference type="Proteomes" id="UP000486534"/>
    </source>
</evidence>